<feature type="signal peptide" evidence="1">
    <location>
        <begin position="1"/>
        <end position="23"/>
    </location>
</feature>
<evidence type="ECO:0000313" key="3">
    <source>
        <dbReference type="Proteomes" id="UP000185151"/>
    </source>
</evidence>
<dbReference type="Proteomes" id="UP000185151">
    <property type="component" value="Unassembled WGS sequence"/>
</dbReference>
<reference evidence="2 3" key="1">
    <citation type="submission" date="2016-11" db="EMBL/GenBank/DDBJ databases">
        <authorList>
            <person name="Jaros S."/>
            <person name="Januszkiewicz K."/>
            <person name="Wedrychowicz H."/>
        </authorList>
    </citation>
    <scope>NUCLEOTIDE SEQUENCE [LARGE SCALE GENOMIC DNA]</scope>
    <source>
        <strain evidence="2 3">GAS95</strain>
    </source>
</reference>
<sequence length="87" mass="9192">MKTLSRITLGTLLAACCAATAFAQTAQGSCNPYAAKTRAEVKADLVQWRAAGYEPLDWINYPDNAQRAGRIVAQQRAATGSMGGCAQ</sequence>
<gene>
    <name evidence="2" type="ORF">SAMN05444165_1580</name>
</gene>
<evidence type="ECO:0000256" key="1">
    <source>
        <dbReference type="SAM" id="SignalP"/>
    </source>
</evidence>
<organism evidence="2 3">
    <name type="scientific">Paraburkholderia phenazinium</name>
    <dbReference type="NCBI Taxonomy" id="60549"/>
    <lineage>
        <taxon>Bacteria</taxon>
        <taxon>Pseudomonadati</taxon>
        <taxon>Pseudomonadota</taxon>
        <taxon>Betaproteobacteria</taxon>
        <taxon>Burkholderiales</taxon>
        <taxon>Burkholderiaceae</taxon>
        <taxon>Paraburkholderia</taxon>
    </lineage>
</organism>
<dbReference type="InterPro" id="IPR025421">
    <property type="entry name" value="DUF4148"/>
</dbReference>
<accession>A0A1N6HTH9</accession>
<protein>
    <recommendedName>
        <fullName evidence="4">DUF4148 domain-containing protein</fullName>
    </recommendedName>
</protein>
<dbReference type="OrthoDB" id="9132791at2"/>
<evidence type="ECO:0008006" key="4">
    <source>
        <dbReference type="Google" id="ProtNLM"/>
    </source>
</evidence>
<dbReference type="EMBL" id="FSRU01000001">
    <property type="protein sequence ID" value="SIO23168.1"/>
    <property type="molecule type" value="Genomic_DNA"/>
</dbReference>
<dbReference type="AlphaFoldDB" id="A0A1N6HTH9"/>
<keyword evidence="1" id="KW-0732">Signal</keyword>
<proteinExistence type="predicted"/>
<dbReference type="RefSeq" id="WP_074295150.1">
    <property type="nucleotide sequence ID" value="NZ_FSRU01000001.1"/>
</dbReference>
<dbReference type="Pfam" id="PF13663">
    <property type="entry name" value="DUF4148"/>
    <property type="match status" value="1"/>
</dbReference>
<feature type="chain" id="PRO_5012613546" description="DUF4148 domain-containing protein" evidence="1">
    <location>
        <begin position="24"/>
        <end position="87"/>
    </location>
</feature>
<name>A0A1N6HTH9_9BURK</name>
<evidence type="ECO:0000313" key="2">
    <source>
        <dbReference type="EMBL" id="SIO23168.1"/>
    </source>
</evidence>
<keyword evidence="3" id="KW-1185">Reference proteome</keyword>